<dbReference type="InterPro" id="IPR017443">
    <property type="entry name" value="RuBisCO_lsu_fd_N"/>
</dbReference>
<dbReference type="SUPFAM" id="SSF51649">
    <property type="entry name" value="RuBisCo, C-terminal domain"/>
    <property type="match status" value="1"/>
</dbReference>
<dbReference type="PANTHER" id="PTHR42704">
    <property type="entry name" value="RIBULOSE BISPHOSPHATE CARBOXYLASE"/>
    <property type="match status" value="1"/>
</dbReference>
<dbReference type="GO" id="GO:0000287">
    <property type="term" value="F:magnesium ion binding"/>
    <property type="evidence" value="ECO:0007669"/>
    <property type="project" value="InterPro"/>
</dbReference>
<keyword evidence="5" id="KW-1185">Reference proteome</keyword>
<comment type="caution">
    <text evidence="4">The sequence shown here is derived from an EMBL/GenBank/DDBJ whole genome shotgun (WGS) entry which is preliminary data.</text>
</comment>
<dbReference type="OrthoDB" id="9770811at2"/>
<dbReference type="InterPro" id="IPR036376">
    <property type="entry name" value="RuBisCO_lsu_C_sf"/>
</dbReference>
<dbReference type="GO" id="GO:0015977">
    <property type="term" value="P:carbon fixation"/>
    <property type="evidence" value="ECO:0007669"/>
    <property type="project" value="InterPro"/>
</dbReference>
<dbReference type="AlphaFoldDB" id="A0A347ZQE7"/>
<dbReference type="RefSeq" id="WP_116225844.1">
    <property type="nucleotide sequence ID" value="NZ_AP018437.1"/>
</dbReference>
<dbReference type="SFLD" id="SFLDS00014">
    <property type="entry name" value="RuBisCO"/>
    <property type="match status" value="1"/>
</dbReference>
<reference evidence="4 5" key="1">
    <citation type="submission" date="2018-08" db="EMBL/GenBank/DDBJ databases">
        <title>Genomic Encyclopedia of Type Strains, Phase IV (KMG-IV): sequencing the most valuable type-strain genomes for metagenomic binning, comparative biology and taxonomic classification.</title>
        <authorList>
            <person name="Goeker M."/>
        </authorList>
    </citation>
    <scope>NUCLEOTIDE SEQUENCE [LARGE SCALE GENOMIC DNA]</scope>
    <source>
        <strain evidence="4 5">DSM 23923</strain>
    </source>
</reference>
<dbReference type="PANTHER" id="PTHR42704:SF17">
    <property type="entry name" value="RIBULOSE BISPHOSPHATE CARBOXYLASE LARGE CHAIN"/>
    <property type="match status" value="1"/>
</dbReference>
<dbReference type="SFLD" id="SFLDG00301">
    <property type="entry name" value="RuBisCO-like_proteins"/>
    <property type="match status" value="1"/>
</dbReference>
<dbReference type="InterPro" id="IPR000685">
    <property type="entry name" value="RuBisCO_lsu_C"/>
</dbReference>
<dbReference type="Pfam" id="PF00016">
    <property type="entry name" value="RuBisCO_large"/>
    <property type="match status" value="1"/>
</dbReference>
<evidence type="ECO:0000259" key="2">
    <source>
        <dbReference type="Pfam" id="PF00016"/>
    </source>
</evidence>
<accession>A0A347ZQE7</accession>
<dbReference type="InterPro" id="IPR033966">
    <property type="entry name" value="RuBisCO"/>
</dbReference>
<protein>
    <submittedName>
        <fullName evidence="4">Ribulose-bisphosphate carboxylase large chain</fullName>
    </submittedName>
</protein>
<feature type="domain" description="Ribulose bisphosphate carboxylase large subunit ferrodoxin-like N-terminal" evidence="3">
    <location>
        <begin position="20"/>
        <end position="145"/>
    </location>
</feature>
<evidence type="ECO:0000313" key="5">
    <source>
        <dbReference type="Proteomes" id="UP000256388"/>
    </source>
</evidence>
<dbReference type="Pfam" id="PF02788">
    <property type="entry name" value="RuBisCO_large_N"/>
    <property type="match status" value="1"/>
</dbReference>
<dbReference type="Gene3D" id="3.20.20.110">
    <property type="entry name" value="Ribulose bisphosphate carboxylase, large subunit, C-terminal domain"/>
    <property type="match status" value="1"/>
</dbReference>
<feature type="domain" description="Ribulose bisphosphate carboxylase large subunit C-terminal" evidence="2">
    <location>
        <begin position="155"/>
        <end position="432"/>
    </location>
</feature>
<gene>
    <name evidence="4" type="ORF">DFR64_2573</name>
</gene>
<dbReference type="Proteomes" id="UP000256388">
    <property type="component" value="Unassembled WGS sequence"/>
</dbReference>
<evidence type="ECO:0000313" key="4">
    <source>
        <dbReference type="EMBL" id="REG06142.1"/>
    </source>
</evidence>
<evidence type="ECO:0000259" key="3">
    <source>
        <dbReference type="Pfam" id="PF02788"/>
    </source>
</evidence>
<name>A0A347ZQE7_9CHLR</name>
<dbReference type="EMBL" id="QUMS01000004">
    <property type="protein sequence ID" value="REG06142.1"/>
    <property type="molecule type" value="Genomic_DNA"/>
</dbReference>
<proteinExistence type="inferred from homology"/>
<sequence>MKKADIDAFYADRVSLDRQKYIVLEYYLETLIEPREAAAHLCQEMSTAQWSRVGVDEDFRPEFGAKVVELTVLDDQARPSSPYLVSTMGSTAERVARVNVTIWYPYHNFGTKIPNLLTVVCGEGVFHAPNICAIRLVDIDFPESFLADFQGPQFGVAGLRDMLGVYDRPLLFGVIKPNVGLPPEPFAQLGFEAWSGGLDIAKDDEQLGDVDWSSVEERSRRLGALRKRAEELTGEKKIYLCNITDEVDRLLELHDIAVKNGANAVMVNGMTTGFSAVRMLRKHAQVPIVSHFDLMGPFIQLPWFGVKDQVFTKIQRMAGFDVLIYPGFDHRLKTSKEDVLANAKACLQPMGSLKPTLPVPAGSQWAGSLQPLYETLGSVDFGIVPGRAVFGHPQGPRGGAASLRQGWEAVEKGIDLKEYSWTHRELQQAIEMHTS</sequence>
<dbReference type="SUPFAM" id="SSF54966">
    <property type="entry name" value="RuBisCO, large subunit, small (N-terminal) domain"/>
    <property type="match status" value="1"/>
</dbReference>
<evidence type="ECO:0000256" key="1">
    <source>
        <dbReference type="RuleBase" id="RU003834"/>
    </source>
</evidence>
<dbReference type="InterPro" id="IPR036422">
    <property type="entry name" value="RuBisCO_lsu_N_sf"/>
</dbReference>
<comment type="similarity">
    <text evidence="1">Belongs to the RuBisCO large chain family.</text>
</comment>
<dbReference type="GO" id="GO:0016984">
    <property type="term" value="F:ribulose-bisphosphate carboxylase activity"/>
    <property type="evidence" value="ECO:0007669"/>
    <property type="project" value="InterPro"/>
</dbReference>
<organism evidence="4 5">
    <name type="scientific">Pelolinea submarina</name>
    <dbReference type="NCBI Taxonomy" id="913107"/>
    <lineage>
        <taxon>Bacteria</taxon>
        <taxon>Bacillati</taxon>
        <taxon>Chloroflexota</taxon>
        <taxon>Anaerolineae</taxon>
        <taxon>Anaerolineales</taxon>
        <taxon>Anaerolineaceae</taxon>
        <taxon>Pelolinea</taxon>
    </lineage>
</organism>
<dbReference type="Gene3D" id="3.30.70.150">
    <property type="entry name" value="RuBisCO large subunit, N-terminal domain"/>
    <property type="match status" value="1"/>
</dbReference>